<protein>
    <submittedName>
        <fullName evidence="2">Uncharacterized protein</fullName>
    </submittedName>
</protein>
<organism evidence="2 3">
    <name type="scientific">Homarus americanus</name>
    <name type="common">American lobster</name>
    <dbReference type="NCBI Taxonomy" id="6706"/>
    <lineage>
        <taxon>Eukaryota</taxon>
        <taxon>Metazoa</taxon>
        <taxon>Ecdysozoa</taxon>
        <taxon>Arthropoda</taxon>
        <taxon>Crustacea</taxon>
        <taxon>Multicrustacea</taxon>
        <taxon>Malacostraca</taxon>
        <taxon>Eumalacostraca</taxon>
        <taxon>Eucarida</taxon>
        <taxon>Decapoda</taxon>
        <taxon>Pleocyemata</taxon>
        <taxon>Astacidea</taxon>
        <taxon>Nephropoidea</taxon>
        <taxon>Nephropidae</taxon>
        <taxon>Homarus</taxon>
    </lineage>
</organism>
<evidence type="ECO:0000256" key="1">
    <source>
        <dbReference type="SAM" id="Phobius"/>
    </source>
</evidence>
<accession>A0A8J5TE81</accession>
<dbReference type="Proteomes" id="UP000747542">
    <property type="component" value="Unassembled WGS sequence"/>
</dbReference>
<dbReference type="EMBL" id="JAHLQT010011729">
    <property type="protein sequence ID" value="KAG7171738.1"/>
    <property type="molecule type" value="Genomic_DNA"/>
</dbReference>
<comment type="caution">
    <text evidence="2">The sequence shown here is derived from an EMBL/GenBank/DDBJ whole genome shotgun (WGS) entry which is preliminary data.</text>
</comment>
<keyword evidence="1" id="KW-1133">Transmembrane helix</keyword>
<feature type="transmembrane region" description="Helical" evidence="1">
    <location>
        <begin position="20"/>
        <end position="37"/>
    </location>
</feature>
<keyword evidence="3" id="KW-1185">Reference proteome</keyword>
<evidence type="ECO:0000313" key="2">
    <source>
        <dbReference type="EMBL" id="KAG7171738.1"/>
    </source>
</evidence>
<sequence>MGFSQSKMVWASRDSLSQEVGVTFGTWGGIVMAASVAKKLKYNDGYINYGCTSILADGIEKPQCVVFKSAGERLHED</sequence>
<dbReference type="AlphaFoldDB" id="A0A8J5TE81"/>
<keyword evidence="1" id="KW-0812">Transmembrane</keyword>
<evidence type="ECO:0000313" key="3">
    <source>
        <dbReference type="Proteomes" id="UP000747542"/>
    </source>
</evidence>
<proteinExistence type="predicted"/>
<name>A0A8J5TE81_HOMAM</name>
<gene>
    <name evidence="2" type="ORF">Hamer_G025006</name>
</gene>
<keyword evidence="1" id="KW-0472">Membrane</keyword>
<reference evidence="2" key="1">
    <citation type="journal article" date="2021" name="Sci. Adv.">
        <title>The American lobster genome reveals insights on longevity, neural, and immune adaptations.</title>
        <authorList>
            <person name="Polinski J.M."/>
            <person name="Zimin A.V."/>
            <person name="Clark K.F."/>
            <person name="Kohn A.B."/>
            <person name="Sadowski N."/>
            <person name="Timp W."/>
            <person name="Ptitsyn A."/>
            <person name="Khanna P."/>
            <person name="Romanova D.Y."/>
            <person name="Williams P."/>
            <person name="Greenwood S.J."/>
            <person name="Moroz L.L."/>
            <person name="Walt D.R."/>
            <person name="Bodnar A.G."/>
        </authorList>
    </citation>
    <scope>NUCLEOTIDE SEQUENCE</scope>
    <source>
        <strain evidence="2">GMGI-L3</strain>
    </source>
</reference>